<dbReference type="PANTHER" id="PTHR36924:SF1">
    <property type="entry name" value="ANTITOXIN HIGA-1"/>
    <property type="match status" value="1"/>
</dbReference>
<evidence type="ECO:0000259" key="2">
    <source>
        <dbReference type="PROSITE" id="PS50943"/>
    </source>
</evidence>
<evidence type="ECO:0000313" key="4">
    <source>
        <dbReference type="Proteomes" id="UP000283983"/>
    </source>
</evidence>
<evidence type="ECO:0000256" key="1">
    <source>
        <dbReference type="ARBA" id="ARBA00023125"/>
    </source>
</evidence>
<dbReference type="InterPro" id="IPR001387">
    <property type="entry name" value="Cro/C1-type_HTH"/>
</dbReference>
<dbReference type="InterPro" id="IPR010982">
    <property type="entry name" value="Lambda_DNA-bd_dom_sf"/>
</dbReference>
<keyword evidence="1" id="KW-0238">DNA-binding</keyword>
<dbReference type="EMBL" id="QSLJ01000001">
    <property type="protein sequence ID" value="RHF38404.1"/>
    <property type="molecule type" value="Genomic_DNA"/>
</dbReference>
<dbReference type="CDD" id="cd00093">
    <property type="entry name" value="HTH_XRE"/>
    <property type="match status" value="1"/>
</dbReference>
<dbReference type="Gene3D" id="1.10.260.40">
    <property type="entry name" value="lambda repressor-like DNA-binding domains"/>
    <property type="match status" value="1"/>
</dbReference>
<organism evidence="3 4">
    <name type="scientific">Collinsella intestinalis</name>
    <dbReference type="NCBI Taxonomy" id="147207"/>
    <lineage>
        <taxon>Bacteria</taxon>
        <taxon>Bacillati</taxon>
        <taxon>Actinomycetota</taxon>
        <taxon>Coriobacteriia</taxon>
        <taxon>Coriobacteriales</taxon>
        <taxon>Coriobacteriaceae</taxon>
        <taxon>Collinsella</taxon>
    </lineage>
</organism>
<dbReference type="PROSITE" id="PS50943">
    <property type="entry name" value="HTH_CROC1"/>
    <property type="match status" value="1"/>
</dbReference>
<dbReference type="AlphaFoldDB" id="A0A414NF23"/>
<dbReference type="InParanoid" id="A0A414NF23"/>
<dbReference type="PANTHER" id="PTHR36924">
    <property type="entry name" value="ANTITOXIN HIGA-1"/>
    <property type="match status" value="1"/>
</dbReference>
<comment type="caution">
    <text evidence="3">The sequence shown here is derived from an EMBL/GenBank/DDBJ whole genome shotgun (WGS) entry which is preliminary data.</text>
</comment>
<keyword evidence="4" id="KW-1185">Reference proteome</keyword>
<gene>
    <name evidence="3" type="primary">higA</name>
    <name evidence="3" type="ORF">DW682_01455</name>
</gene>
<protein>
    <submittedName>
        <fullName evidence="3">Addiction module antidote protein, HigA family</fullName>
    </submittedName>
</protein>
<dbReference type="NCBIfam" id="TIGR02607">
    <property type="entry name" value="antidote_HigA"/>
    <property type="match status" value="1"/>
</dbReference>
<sequence>MPNGAFALSGKTGRRGRLSSVTTIDEIISTPGEILLEEFLQPLGISQYRLAKAIGKPQSAISDIVHGRRAITPEMAWLLSRALGTTPRFWLDLEMTYQLKLLENKDMPEVVAL</sequence>
<evidence type="ECO:0000313" key="3">
    <source>
        <dbReference type="EMBL" id="RHF38404.1"/>
    </source>
</evidence>
<feature type="domain" description="HTH cro/C1-type" evidence="2">
    <location>
        <begin position="36"/>
        <end position="90"/>
    </location>
</feature>
<dbReference type="SMART" id="SM00530">
    <property type="entry name" value="HTH_XRE"/>
    <property type="match status" value="1"/>
</dbReference>
<accession>A0A414NF23</accession>
<dbReference type="Proteomes" id="UP000283983">
    <property type="component" value="Unassembled WGS sequence"/>
</dbReference>
<dbReference type="GO" id="GO:0003677">
    <property type="term" value="F:DNA binding"/>
    <property type="evidence" value="ECO:0007669"/>
    <property type="project" value="UniProtKB-KW"/>
</dbReference>
<name>A0A414NF23_9ACTN</name>
<dbReference type="InterPro" id="IPR013430">
    <property type="entry name" value="Toxin_antidote_HigA"/>
</dbReference>
<dbReference type="SUPFAM" id="SSF47413">
    <property type="entry name" value="lambda repressor-like DNA-binding domains"/>
    <property type="match status" value="1"/>
</dbReference>
<reference evidence="3 4" key="1">
    <citation type="submission" date="2018-08" db="EMBL/GenBank/DDBJ databases">
        <title>A genome reference for cultivated species of the human gut microbiota.</title>
        <authorList>
            <person name="Zou Y."/>
            <person name="Xue W."/>
            <person name="Luo G."/>
        </authorList>
    </citation>
    <scope>NUCLEOTIDE SEQUENCE [LARGE SCALE GENOMIC DNA]</scope>
    <source>
        <strain evidence="3 4">AM25-33</strain>
    </source>
</reference>
<proteinExistence type="predicted"/>
<dbReference type="Pfam" id="PF01381">
    <property type="entry name" value="HTH_3"/>
    <property type="match status" value="1"/>
</dbReference>